<dbReference type="AlphaFoldDB" id="A0A0E9WDJ7"/>
<sequence length="66" mass="7229">MVVLPGPLTFPSFKKLTCQLKTSVVKVNLGVFQPGCRSMCSHRRAVTGIFIATFINTRHSVFSVSS</sequence>
<accession>A0A0E9WDJ7</accession>
<name>A0A0E9WDJ7_ANGAN</name>
<reference evidence="1" key="1">
    <citation type="submission" date="2014-11" db="EMBL/GenBank/DDBJ databases">
        <authorList>
            <person name="Amaro Gonzalez C."/>
        </authorList>
    </citation>
    <scope>NUCLEOTIDE SEQUENCE</scope>
</reference>
<evidence type="ECO:0000313" key="1">
    <source>
        <dbReference type="EMBL" id="JAH88464.1"/>
    </source>
</evidence>
<proteinExistence type="predicted"/>
<organism evidence="1">
    <name type="scientific">Anguilla anguilla</name>
    <name type="common">European freshwater eel</name>
    <name type="synonym">Muraena anguilla</name>
    <dbReference type="NCBI Taxonomy" id="7936"/>
    <lineage>
        <taxon>Eukaryota</taxon>
        <taxon>Metazoa</taxon>
        <taxon>Chordata</taxon>
        <taxon>Craniata</taxon>
        <taxon>Vertebrata</taxon>
        <taxon>Euteleostomi</taxon>
        <taxon>Actinopterygii</taxon>
        <taxon>Neopterygii</taxon>
        <taxon>Teleostei</taxon>
        <taxon>Anguilliformes</taxon>
        <taxon>Anguillidae</taxon>
        <taxon>Anguilla</taxon>
    </lineage>
</organism>
<reference evidence="1" key="2">
    <citation type="journal article" date="2015" name="Fish Shellfish Immunol.">
        <title>Early steps in the European eel (Anguilla anguilla)-Vibrio vulnificus interaction in the gills: Role of the RtxA13 toxin.</title>
        <authorList>
            <person name="Callol A."/>
            <person name="Pajuelo D."/>
            <person name="Ebbesson L."/>
            <person name="Teles M."/>
            <person name="MacKenzie S."/>
            <person name="Amaro C."/>
        </authorList>
    </citation>
    <scope>NUCLEOTIDE SEQUENCE</scope>
</reference>
<dbReference type="EMBL" id="GBXM01020113">
    <property type="protein sequence ID" value="JAH88464.1"/>
    <property type="molecule type" value="Transcribed_RNA"/>
</dbReference>
<protein>
    <submittedName>
        <fullName evidence="1">Uncharacterized protein</fullName>
    </submittedName>
</protein>